<dbReference type="PATRIC" id="fig|989403.3.peg.708"/>
<dbReference type="Pfam" id="PF12833">
    <property type="entry name" value="HTH_18"/>
    <property type="match status" value="1"/>
</dbReference>
<keyword evidence="2" id="KW-0238">DNA-binding</keyword>
<keyword evidence="1" id="KW-0805">Transcription regulation</keyword>
<dbReference type="GO" id="GO:0043565">
    <property type="term" value="F:sequence-specific DNA binding"/>
    <property type="evidence" value="ECO:0007669"/>
    <property type="project" value="InterPro"/>
</dbReference>
<dbReference type="PANTHER" id="PTHR11019">
    <property type="entry name" value="HTH-TYPE TRANSCRIPTIONAL REGULATOR NIMR"/>
    <property type="match status" value="1"/>
</dbReference>
<dbReference type="CDD" id="cd06124">
    <property type="entry name" value="cupin_NimR-like_N"/>
    <property type="match status" value="1"/>
</dbReference>
<evidence type="ECO:0000259" key="5">
    <source>
        <dbReference type="PROSITE" id="PS01124"/>
    </source>
</evidence>
<dbReference type="AlphaFoldDB" id="A0A161XHI5"/>
<keyword evidence="3" id="KW-0010">Activator</keyword>
<dbReference type="Gene3D" id="2.60.120.10">
    <property type="entry name" value="Jelly Rolls"/>
    <property type="match status" value="1"/>
</dbReference>
<reference evidence="6 7" key="1">
    <citation type="journal article" date="2016" name="Front. Microbiol.">
        <title>Comparative Genomic Analysis Reveals a Diverse Repertoire of Genes Involved in Prokaryote-Eukaryote Interactions within the Pseudovibrio Genus.</title>
        <authorList>
            <person name="Romano S."/>
            <person name="Fernandez-Guerra A."/>
            <person name="Reen F.J."/>
            <person name="Glockner F.O."/>
            <person name="Crowley S.P."/>
            <person name="O'Sullivan O."/>
            <person name="Cotter P.D."/>
            <person name="Adams C."/>
            <person name="Dobson A.D."/>
            <person name="O'Gara F."/>
        </authorList>
    </citation>
    <scope>NUCLEOTIDE SEQUENCE [LARGE SCALE GENOMIC DNA]</scope>
    <source>
        <strain evidence="6 7">Ad2</strain>
    </source>
</reference>
<dbReference type="InterPro" id="IPR020449">
    <property type="entry name" value="Tscrpt_reg_AraC-type_HTH"/>
</dbReference>
<dbReference type="InterPro" id="IPR009057">
    <property type="entry name" value="Homeodomain-like_sf"/>
</dbReference>
<dbReference type="GO" id="GO:0003700">
    <property type="term" value="F:DNA-binding transcription factor activity"/>
    <property type="evidence" value="ECO:0007669"/>
    <property type="project" value="InterPro"/>
</dbReference>
<comment type="caution">
    <text evidence="6">The sequence shown here is derived from an EMBL/GenBank/DDBJ whole genome shotgun (WGS) entry which is preliminary data.</text>
</comment>
<gene>
    <name evidence="6" type="primary">ripA</name>
    <name evidence="6" type="ORF">PsAD2_00664</name>
</gene>
<evidence type="ECO:0000256" key="3">
    <source>
        <dbReference type="ARBA" id="ARBA00023159"/>
    </source>
</evidence>
<dbReference type="SMART" id="SM00342">
    <property type="entry name" value="HTH_ARAC"/>
    <property type="match status" value="1"/>
</dbReference>
<proteinExistence type="predicted"/>
<dbReference type="SUPFAM" id="SSF51182">
    <property type="entry name" value="RmlC-like cupins"/>
    <property type="match status" value="1"/>
</dbReference>
<dbReference type="Pfam" id="PF02311">
    <property type="entry name" value="AraC_binding"/>
    <property type="match status" value="1"/>
</dbReference>
<keyword evidence="7" id="KW-1185">Reference proteome</keyword>
<dbReference type="InterPro" id="IPR014710">
    <property type="entry name" value="RmlC-like_jellyroll"/>
</dbReference>
<dbReference type="InterPro" id="IPR011051">
    <property type="entry name" value="RmlC_Cupin_sf"/>
</dbReference>
<dbReference type="OrthoDB" id="9804543at2"/>
<accession>A0A161XHI5</accession>
<dbReference type="InterPro" id="IPR018060">
    <property type="entry name" value="HTH_AraC"/>
</dbReference>
<sequence>MPIHEDVYTAPQHDLPQPIVAYAEDRLLGEAGRDHSHIRGQLVHIVQGSVTVFTEEGTFVAPPERALWIPAGMTHKTVYPAKTRFRSLYMKEALLGALPPKPVVIQVTPLLKELIQELMAAPRNYALDGPTARIAGVIMDQLQCLPDAPLQLPMPVNHELLKALCRSITSCPAHLPSLAEASQRTQMSQRTFERRFFDETGWSYRKWCGQAKLFRALELLSAGRSVGDVAHKLGYEGASPFISKFRKAFGTTPGKYFNTQ</sequence>
<dbReference type="SUPFAM" id="SSF46689">
    <property type="entry name" value="Homeodomain-like"/>
    <property type="match status" value="1"/>
</dbReference>
<dbReference type="PRINTS" id="PR00032">
    <property type="entry name" value="HTHARAC"/>
</dbReference>
<dbReference type="PROSITE" id="PS01124">
    <property type="entry name" value="HTH_ARAC_FAMILY_2"/>
    <property type="match status" value="1"/>
</dbReference>
<dbReference type="STRING" id="989403.SAMN05421798_105287"/>
<name>A0A161XHI5_9HYPH</name>
<dbReference type="Proteomes" id="UP000076577">
    <property type="component" value="Unassembled WGS sequence"/>
</dbReference>
<organism evidence="6 7">
    <name type="scientific">Pseudovibrio axinellae</name>
    <dbReference type="NCBI Taxonomy" id="989403"/>
    <lineage>
        <taxon>Bacteria</taxon>
        <taxon>Pseudomonadati</taxon>
        <taxon>Pseudomonadota</taxon>
        <taxon>Alphaproteobacteria</taxon>
        <taxon>Hyphomicrobiales</taxon>
        <taxon>Stappiaceae</taxon>
        <taxon>Pseudovibrio</taxon>
    </lineage>
</organism>
<evidence type="ECO:0000313" key="7">
    <source>
        <dbReference type="Proteomes" id="UP000076577"/>
    </source>
</evidence>
<feature type="domain" description="HTH araC/xylS-type" evidence="5">
    <location>
        <begin position="158"/>
        <end position="259"/>
    </location>
</feature>
<dbReference type="PROSITE" id="PS00041">
    <property type="entry name" value="HTH_ARAC_FAMILY_1"/>
    <property type="match status" value="1"/>
</dbReference>
<evidence type="ECO:0000256" key="1">
    <source>
        <dbReference type="ARBA" id="ARBA00023015"/>
    </source>
</evidence>
<dbReference type="EMBL" id="LMCB01000004">
    <property type="protein sequence ID" value="KZL21373.1"/>
    <property type="molecule type" value="Genomic_DNA"/>
</dbReference>
<keyword evidence="4" id="KW-0804">Transcription</keyword>
<dbReference type="Gene3D" id="1.10.10.60">
    <property type="entry name" value="Homeodomain-like"/>
    <property type="match status" value="1"/>
</dbReference>
<evidence type="ECO:0000256" key="2">
    <source>
        <dbReference type="ARBA" id="ARBA00023125"/>
    </source>
</evidence>
<evidence type="ECO:0000256" key="4">
    <source>
        <dbReference type="ARBA" id="ARBA00023163"/>
    </source>
</evidence>
<dbReference type="InterPro" id="IPR018062">
    <property type="entry name" value="HTH_AraC-typ_CS"/>
</dbReference>
<dbReference type="RefSeq" id="WP_068002154.1">
    <property type="nucleotide sequence ID" value="NZ_FOFM01000005.1"/>
</dbReference>
<dbReference type="PANTHER" id="PTHR11019:SF199">
    <property type="entry name" value="HTH-TYPE TRANSCRIPTIONAL REGULATOR NIMR"/>
    <property type="match status" value="1"/>
</dbReference>
<protein>
    <submittedName>
        <fullName evidence="6">HTH-type transcriptional repressor of iron proteins A</fullName>
    </submittedName>
</protein>
<evidence type="ECO:0000313" key="6">
    <source>
        <dbReference type="EMBL" id="KZL21373.1"/>
    </source>
</evidence>
<dbReference type="InterPro" id="IPR003313">
    <property type="entry name" value="AraC-bd"/>
</dbReference>